<dbReference type="EMBL" id="JBHTKI010000012">
    <property type="protein sequence ID" value="MFD1031679.1"/>
    <property type="molecule type" value="Genomic_DNA"/>
</dbReference>
<organism evidence="1 2">
    <name type="scientific">Metaplanococcus flavidus</name>
    <dbReference type="NCBI Taxonomy" id="569883"/>
    <lineage>
        <taxon>Bacteria</taxon>
        <taxon>Bacillati</taxon>
        <taxon>Bacillota</taxon>
        <taxon>Bacilli</taxon>
        <taxon>Bacillales</taxon>
        <taxon>Caryophanaceae</taxon>
        <taxon>Metaplanococcus</taxon>
    </lineage>
</organism>
<evidence type="ECO:0000313" key="2">
    <source>
        <dbReference type="Proteomes" id="UP001597109"/>
    </source>
</evidence>
<gene>
    <name evidence="1" type="ORF">ACFQ1X_09580</name>
</gene>
<keyword evidence="2" id="KW-1185">Reference proteome</keyword>
<comment type="caution">
    <text evidence="1">The sequence shown here is derived from an EMBL/GenBank/DDBJ whole genome shotgun (WGS) entry which is preliminary data.</text>
</comment>
<proteinExistence type="predicted"/>
<accession>A0ABW3LCR3</accession>
<sequence>MMLKYYKKRYEVIMQGKYPANRKKIMSANLAHEMETAFNIPMQSNPGWEQENKEIFALYRQVSVSRNF</sequence>
<name>A0ABW3LCR3_9BACL</name>
<evidence type="ECO:0000313" key="1">
    <source>
        <dbReference type="EMBL" id="MFD1031679.1"/>
    </source>
</evidence>
<dbReference type="Proteomes" id="UP001597109">
    <property type="component" value="Unassembled WGS sequence"/>
</dbReference>
<dbReference type="RefSeq" id="WP_379082289.1">
    <property type="nucleotide sequence ID" value="NZ_JBHTKI010000012.1"/>
</dbReference>
<reference evidence="2" key="1">
    <citation type="journal article" date="2019" name="Int. J. Syst. Evol. Microbiol.">
        <title>The Global Catalogue of Microorganisms (GCM) 10K type strain sequencing project: providing services to taxonomists for standard genome sequencing and annotation.</title>
        <authorList>
            <consortium name="The Broad Institute Genomics Platform"/>
            <consortium name="The Broad Institute Genome Sequencing Center for Infectious Disease"/>
            <person name="Wu L."/>
            <person name="Ma J."/>
        </authorList>
    </citation>
    <scope>NUCLEOTIDE SEQUENCE [LARGE SCALE GENOMIC DNA]</scope>
    <source>
        <strain evidence="2">CCUG 56756</strain>
    </source>
</reference>
<protein>
    <submittedName>
        <fullName evidence="1">Uncharacterized protein</fullName>
    </submittedName>
</protein>